<dbReference type="PANTHER" id="PTHR28141">
    <property type="entry name" value="2',3'-CYCLIC-NUCLEOTIDE 3'-PHOSPHODIESTERASE"/>
    <property type="match status" value="1"/>
</dbReference>
<dbReference type="PIRSF" id="PIRSF017903">
    <property type="entry name" value="CPDase_plant"/>
    <property type="match status" value="1"/>
</dbReference>
<sequence>MEMDQEKPSGQTEEVYSVWALPPDDVGSRLKEIMSALRSEFDGPAFDPHITLVGAVRLTRESAIRRLRSASGSLRPYTARAAAVSRGGFFYQCVYLLIEPTPEVMEAGAHCCGHFGYETSTPYMPHLSLLYGDLTEEEKEKARKRVEELDKEIRSLTFEVSSIGLFRTDTQDKTLKSWEMVEVVNLK</sequence>
<dbReference type="GO" id="GO:0009187">
    <property type="term" value="P:cyclic nucleotide metabolic process"/>
    <property type="evidence" value="ECO:0007669"/>
    <property type="project" value="TreeGrafter"/>
</dbReference>
<dbReference type="GO" id="GO:0004113">
    <property type="term" value="F:2',3'-cyclic-nucleotide 3'-phosphodiesterase activity"/>
    <property type="evidence" value="ECO:0007669"/>
    <property type="project" value="TreeGrafter"/>
</dbReference>
<comment type="caution">
    <text evidence="2">The sequence shown here is derived from an EMBL/GenBank/DDBJ whole genome shotgun (WGS) entry which is preliminary data.</text>
</comment>
<dbReference type="Gene3D" id="3.90.1140.10">
    <property type="entry name" value="Cyclic phosphodiesterase"/>
    <property type="match status" value="1"/>
</dbReference>
<dbReference type="SUPFAM" id="SSF55144">
    <property type="entry name" value="LigT-like"/>
    <property type="match status" value="1"/>
</dbReference>
<proteinExistence type="predicted"/>
<keyword evidence="3" id="KW-1185">Reference proteome</keyword>
<gene>
    <name evidence="2" type="ORF">M6B38_290645</name>
</gene>
<dbReference type="PANTHER" id="PTHR28141:SF1">
    <property type="entry name" value="2',3'-CYCLIC-NUCLEOTIDE 3'-PHOSPHODIESTERASE"/>
    <property type="match status" value="1"/>
</dbReference>
<dbReference type="FunFam" id="3.90.1140.10:FF:000007">
    <property type="entry name" value="Cyclic phosphodiesterase"/>
    <property type="match status" value="1"/>
</dbReference>
<evidence type="ECO:0000313" key="3">
    <source>
        <dbReference type="Proteomes" id="UP001140949"/>
    </source>
</evidence>
<feature type="coiled-coil region" evidence="1">
    <location>
        <begin position="132"/>
        <end position="159"/>
    </location>
</feature>
<reference evidence="2" key="2">
    <citation type="submission" date="2023-04" db="EMBL/GenBank/DDBJ databases">
        <authorList>
            <person name="Bruccoleri R.E."/>
            <person name="Oakeley E.J."/>
            <person name="Faust A.-M."/>
            <person name="Dessus-Babus S."/>
            <person name="Altorfer M."/>
            <person name="Burckhardt D."/>
            <person name="Oertli M."/>
            <person name="Naumann U."/>
            <person name="Petersen F."/>
            <person name="Wong J."/>
        </authorList>
    </citation>
    <scope>NUCLEOTIDE SEQUENCE</scope>
    <source>
        <strain evidence="2">GSM-AAB239-AS_SAM_17_03QT</strain>
        <tissue evidence="2">Leaf</tissue>
    </source>
</reference>
<dbReference type="Proteomes" id="UP001140949">
    <property type="component" value="Unassembled WGS sequence"/>
</dbReference>
<name>A0AAX6HSV6_IRIPA</name>
<evidence type="ECO:0000256" key="1">
    <source>
        <dbReference type="SAM" id="Coils"/>
    </source>
</evidence>
<dbReference type="EMBL" id="JANAVB010006600">
    <property type="protein sequence ID" value="KAJ6844140.1"/>
    <property type="molecule type" value="Genomic_DNA"/>
</dbReference>
<protein>
    <submittedName>
        <fullName evidence="2">Cyclic phosphodiesterase-like</fullName>
    </submittedName>
</protein>
<organism evidence="2 3">
    <name type="scientific">Iris pallida</name>
    <name type="common">Sweet iris</name>
    <dbReference type="NCBI Taxonomy" id="29817"/>
    <lineage>
        <taxon>Eukaryota</taxon>
        <taxon>Viridiplantae</taxon>
        <taxon>Streptophyta</taxon>
        <taxon>Embryophyta</taxon>
        <taxon>Tracheophyta</taxon>
        <taxon>Spermatophyta</taxon>
        <taxon>Magnoliopsida</taxon>
        <taxon>Liliopsida</taxon>
        <taxon>Asparagales</taxon>
        <taxon>Iridaceae</taxon>
        <taxon>Iridoideae</taxon>
        <taxon>Irideae</taxon>
        <taxon>Iris</taxon>
    </lineage>
</organism>
<dbReference type="InterPro" id="IPR009097">
    <property type="entry name" value="Cyclic_Pdiesterase"/>
</dbReference>
<dbReference type="AlphaFoldDB" id="A0AAX6HSV6"/>
<dbReference type="InterPro" id="IPR012386">
    <property type="entry name" value="Cyclic-nucl_3Pdiesterase"/>
</dbReference>
<keyword evidence="1" id="KW-0175">Coiled coil</keyword>
<evidence type="ECO:0000313" key="2">
    <source>
        <dbReference type="EMBL" id="KAJ6844140.1"/>
    </source>
</evidence>
<dbReference type="Pfam" id="PF07823">
    <property type="entry name" value="CPDase"/>
    <property type="match status" value="1"/>
</dbReference>
<reference evidence="2" key="1">
    <citation type="journal article" date="2023" name="GigaByte">
        <title>Genome assembly of the bearded iris, Iris pallida Lam.</title>
        <authorList>
            <person name="Bruccoleri R.E."/>
            <person name="Oakeley E.J."/>
            <person name="Faust A.M.E."/>
            <person name="Altorfer M."/>
            <person name="Dessus-Babus S."/>
            <person name="Burckhardt D."/>
            <person name="Oertli M."/>
            <person name="Naumann U."/>
            <person name="Petersen F."/>
            <person name="Wong J."/>
        </authorList>
    </citation>
    <scope>NUCLEOTIDE SEQUENCE</scope>
    <source>
        <strain evidence="2">GSM-AAB239-AS_SAM_17_03QT</strain>
    </source>
</reference>
<accession>A0AAX6HSV6</accession>